<dbReference type="InterPro" id="IPR024771">
    <property type="entry name" value="SUZ"/>
</dbReference>
<feature type="region of interest" description="Disordered" evidence="2">
    <location>
        <begin position="1"/>
        <end position="23"/>
    </location>
</feature>
<evidence type="ECO:0000259" key="4">
    <source>
        <dbReference type="PROSITE" id="PS51673"/>
    </source>
</evidence>
<sequence length="689" mass="79109">METKKILLQNKQSETEKNNKQENVNEISIDNHNNENNSPTILSKKVAQDSNFKILSKNKMNNDNNNVRSYSSVVGINDSNNTNKIVVKAPLKEVKQDEKQDQEEVVEEIDPFIVERLEDDNDRMFILRLEYEMTNLIKNKKETSIEYQNMNSYQRLIIHKIANYFKLCHINDRNNCSVIVIKTVATRIPKKSFNDIIAKPDDSNELETGNTEIKIMKRNDKKISNNTNTNKTVMKKKSNEHNIKKNNISLEERKLAYDLARARIFDESDQTSNNNLKPKVSKENNQKGIEEDDDKDVYNRSNFIIKPQTPDYSIPQYFNQTFNQSPNIMSQQKFQQSPYQKKFQKPMINNPQLQQNLLMDQNSLINQQQSSPNNLLNNNLCYSSPFNNNNNNNNNNNVSNSHSYSNIRNYSNFNPYNNANIPSNNNPLISNSLINNKNNTLNELYSNNTNTFQNFSSPNQTPTKGHNSSNFNNSPIAFQIDKKFMFSNSPMSINNGNSNNNSNNNNSNNPWISNKDLNYKNDFNVFNNKDNFENNGISSFQASSIYNNDPLSSPISSSNYKKSININNGDMNSMDSIKNNSSFSKLNPNSEIFIPDSKSNKLSLNDSPIASNMNTTLNVNVPEFKPYTNNRVSNSTSFSNNSKDNGTPSLFNQTRSINGTNNYNRIGSNNKPQFMNYSNYNQNKSNYFN</sequence>
<evidence type="ECO:0000259" key="3">
    <source>
        <dbReference type="PROSITE" id="PS51061"/>
    </source>
</evidence>
<dbReference type="Pfam" id="PF12752">
    <property type="entry name" value="SUZ"/>
    <property type="match status" value="1"/>
</dbReference>
<feature type="region of interest" description="Disordered" evidence="2">
    <location>
        <begin position="628"/>
        <end position="689"/>
    </location>
</feature>
<dbReference type="InterPro" id="IPR001374">
    <property type="entry name" value="R3H_dom"/>
</dbReference>
<dbReference type="GO" id="GO:0003676">
    <property type="term" value="F:nucleic acid binding"/>
    <property type="evidence" value="ECO:0007669"/>
    <property type="project" value="UniProtKB-UniRule"/>
</dbReference>
<feature type="domain" description="R3H" evidence="3">
    <location>
        <begin position="123"/>
        <end position="186"/>
    </location>
</feature>
<proteinExistence type="predicted"/>
<dbReference type="Pfam" id="PF01424">
    <property type="entry name" value="R3H"/>
    <property type="match status" value="1"/>
</dbReference>
<feature type="compositionally biased region" description="Basic and acidic residues" evidence="2">
    <location>
        <begin position="280"/>
        <end position="289"/>
    </location>
</feature>
<feature type="compositionally biased region" description="Low complexity" evidence="2">
    <location>
        <begin position="676"/>
        <end position="689"/>
    </location>
</feature>
<evidence type="ECO:0008006" key="7">
    <source>
        <dbReference type="Google" id="ProtNLM"/>
    </source>
</evidence>
<keyword evidence="6" id="KW-1185">Reference proteome</keyword>
<reference evidence="5 6" key="1">
    <citation type="submission" date="2016-08" db="EMBL/GenBank/DDBJ databases">
        <title>Genomes of anaerobic fungi encode conserved fungal cellulosomes for biomass hydrolysis.</title>
        <authorList>
            <consortium name="DOE Joint Genome Institute"/>
            <person name="Haitjema C.H."/>
            <person name="Gilmore S.P."/>
            <person name="Henske J.K."/>
            <person name="Solomon K.V."/>
            <person name="De Groot R."/>
            <person name="Kuo A."/>
            <person name="Mondo S.J."/>
            <person name="Salamov A.A."/>
            <person name="Labutti K."/>
            <person name="Zhao Z."/>
            <person name="Chiniquy J."/>
            <person name="Barry K."/>
            <person name="Brewer H.M."/>
            <person name="Purvine S.O."/>
            <person name="Wright A.T."/>
            <person name="Boxma B."/>
            <person name="Van Alen T."/>
            <person name="Hackstein J.H."/>
            <person name="Baker S.E."/>
            <person name="Grigoriev I.V."/>
            <person name="O'Malley M.A."/>
        </authorList>
    </citation>
    <scope>NUCLEOTIDE SEQUENCE [LARGE SCALE GENOMIC DNA]</scope>
    <source>
        <strain evidence="6">finn</strain>
    </source>
</reference>
<dbReference type="SMART" id="SM00393">
    <property type="entry name" value="R3H"/>
    <property type="match status" value="1"/>
</dbReference>
<comment type="caution">
    <text evidence="5">The sequence shown here is derived from an EMBL/GenBank/DDBJ whole genome shotgun (WGS) entry which is preliminary data.</text>
</comment>
<dbReference type="CDD" id="cd02642">
    <property type="entry name" value="R3H_encore_like"/>
    <property type="match status" value="1"/>
</dbReference>
<name>A0A1Y1VN19_9FUNG</name>
<evidence type="ECO:0000313" key="6">
    <source>
        <dbReference type="Proteomes" id="UP000193719"/>
    </source>
</evidence>
<organism evidence="5 6">
    <name type="scientific">Piromyces finnis</name>
    <dbReference type="NCBI Taxonomy" id="1754191"/>
    <lineage>
        <taxon>Eukaryota</taxon>
        <taxon>Fungi</taxon>
        <taxon>Fungi incertae sedis</taxon>
        <taxon>Chytridiomycota</taxon>
        <taxon>Chytridiomycota incertae sedis</taxon>
        <taxon>Neocallimastigomycetes</taxon>
        <taxon>Neocallimastigales</taxon>
        <taxon>Neocallimastigaceae</taxon>
        <taxon>Piromyces</taxon>
    </lineage>
</organism>
<reference evidence="5 6" key="2">
    <citation type="submission" date="2016-08" db="EMBL/GenBank/DDBJ databases">
        <title>Pervasive Adenine N6-methylation of Active Genes in Fungi.</title>
        <authorList>
            <consortium name="DOE Joint Genome Institute"/>
            <person name="Mondo S.J."/>
            <person name="Dannebaum R.O."/>
            <person name="Kuo R.C."/>
            <person name="Labutti K."/>
            <person name="Haridas S."/>
            <person name="Kuo A."/>
            <person name="Salamov A."/>
            <person name="Ahrendt S.R."/>
            <person name="Lipzen A."/>
            <person name="Sullivan W."/>
            <person name="Andreopoulos W.B."/>
            <person name="Clum A."/>
            <person name="Lindquist E."/>
            <person name="Daum C."/>
            <person name="Ramamoorthy G.K."/>
            <person name="Gryganskyi A."/>
            <person name="Culley D."/>
            <person name="Magnuson J.K."/>
            <person name="James T.Y."/>
            <person name="O'Malley M.A."/>
            <person name="Stajich J.E."/>
            <person name="Spatafora J.W."/>
            <person name="Visel A."/>
            <person name="Grigoriev I.V."/>
        </authorList>
    </citation>
    <scope>NUCLEOTIDE SEQUENCE [LARGE SCALE GENOMIC DNA]</scope>
    <source>
        <strain evidence="6">finn</strain>
    </source>
</reference>
<dbReference type="InterPro" id="IPR036867">
    <property type="entry name" value="R3H_dom_sf"/>
</dbReference>
<dbReference type="InterPro" id="IPR051937">
    <property type="entry name" value="R3H_domain_containing"/>
</dbReference>
<dbReference type="PANTHER" id="PTHR15672:SF8">
    <property type="entry name" value="PROTEIN ENCORE"/>
    <property type="match status" value="1"/>
</dbReference>
<dbReference type="PANTHER" id="PTHR15672">
    <property type="entry name" value="CAMP-REGULATED PHOSPHOPROTEIN 21 RELATED R3H DOMAIN CONTAINING PROTEIN"/>
    <property type="match status" value="1"/>
</dbReference>
<dbReference type="Gene3D" id="3.30.1370.50">
    <property type="entry name" value="R3H-like domain"/>
    <property type="match status" value="1"/>
</dbReference>
<dbReference type="PROSITE" id="PS51061">
    <property type="entry name" value="R3H"/>
    <property type="match status" value="1"/>
</dbReference>
<dbReference type="SUPFAM" id="SSF82708">
    <property type="entry name" value="R3H domain"/>
    <property type="match status" value="1"/>
</dbReference>
<protein>
    <recommendedName>
        <fullName evidence="7">R3H domain-containing protein</fullName>
    </recommendedName>
</protein>
<keyword evidence="1" id="KW-0597">Phosphoprotein</keyword>
<feature type="compositionally biased region" description="Low complexity" evidence="2">
    <location>
        <begin position="448"/>
        <end position="459"/>
    </location>
</feature>
<feature type="region of interest" description="Disordered" evidence="2">
    <location>
        <begin position="448"/>
        <end position="472"/>
    </location>
</feature>
<evidence type="ECO:0000256" key="1">
    <source>
        <dbReference type="ARBA" id="ARBA00022553"/>
    </source>
</evidence>
<evidence type="ECO:0000256" key="2">
    <source>
        <dbReference type="SAM" id="MobiDB-lite"/>
    </source>
</evidence>
<feature type="domain" description="SUZ" evidence="4">
    <location>
        <begin position="187"/>
        <end position="269"/>
    </location>
</feature>
<dbReference type="PROSITE" id="PS51673">
    <property type="entry name" value="SUZ"/>
    <property type="match status" value="1"/>
</dbReference>
<feature type="compositionally biased region" description="Polar residues" evidence="2">
    <location>
        <begin position="628"/>
        <end position="675"/>
    </location>
</feature>
<dbReference type="STRING" id="1754191.A0A1Y1VN19"/>
<dbReference type="EMBL" id="MCFH01000001">
    <property type="protein sequence ID" value="ORX60824.1"/>
    <property type="molecule type" value="Genomic_DNA"/>
</dbReference>
<gene>
    <name evidence="5" type="ORF">BCR36DRAFT_407824</name>
</gene>
<dbReference type="AlphaFoldDB" id="A0A1Y1VN19"/>
<accession>A0A1Y1VN19</accession>
<dbReference type="Proteomes" id="UP000193719">
    <property type="component" value="Unassembled WGS sequence"/>
</dbReference>
<dbReference type="OrthoDB" id="278430at2759"/>
<feature type="region of interest" description="Disordered" evidence="2">
    <location>
        <begin position="269"/>
        <end position="293"/>
    </location>
</feature>
<feature type="region of interest" description="Disordered" evidence="2">
    <location>
        <begin position="489"/>
        <end position="513"/>
    </location>
</feature>
<feature type="compositionally biased region" description="Polar residues" evidence="2">
    <location>
        <begin position="460"/>
        <end position="472"/>
    </location>
</feature>
<evidence type="ECO:0000313" key="5">
    <source>
        <dbReference type="EMBL" id="ORX60824.1"/>
    </source>
</evidence>